<evidence type="ECO:0000313" key="2">
    <source>
        <dbReference type="EMBL" id="PPK68105.1"/>
    </source>
</evidence>
<evidence type="ECO:0000313" key="3">
    <source>
        <dbReference type="Proteomes" id="UP000239203"/>
    </source>
</evidence>
<reference evidence="2 3" key="1">
    <citation type="submission" date="2018-02" db="EMBL/GenBank/DDBJ databases">
        <title>Genomic Encyclopedia of Archaeal and Bacterial Type Strains, Phase II (KMG-II): from individual species to whole genera.</title>
        <authorList>
            <person name="Goeker M."/>
        </authorList>
    </citation>
    <scope>NUCLEOTIDE SEQUENCE [LARGE SCALE GENOMIC DNA]</scope>
    <source>
        <strain evidence="2 3">YU 961-1</strain>
    </source>
</reference>
<dbReference type="PANTHER" id="PTHR36456:SF1">
    <property type="entry name" value="UPF0232 PROTEIN SCO3875"/>
    <property type="match status" value="1"/>
</dbReference>
<accession>A0A2S6GS75</accession>
<sequence>MSDDLFGGELLPPPRVTAPRRKNRTSGDNPVDSVDNTVTVRPSGGTGARESQDQSTPGGGKPADLSTGVTEGDAGTGDSASPRGSDIARAALAAARQAAQSGPGARKKRVVPRGTAGGTSRARRRWSGPGADERDPQPFGRLASRIAVDRGWQRNLSGGQVFSRWATLVGADVAEHAKPVAIKDGELTVQADSTAWATQLRLLQRQLLVKIAAGVGRDVVRRLKVLGPAAPSWRYGPRHVPGRGPRDTYG</sequence>
<dbReference type="Proteomes" id="UP000239203">
    <property type="component" value="Unassembled WGS sequence"/>
</dbReference>
<feature type="compositionally biased region" description="Low complexity" evidence="1">
    <location>
        <begin position="88"/>
        <end position="100"/>
    </location>
</feature>
<organism evidence="2 3">
    <name type="scientific">Actinokineospora auranticolor</name>
    <dbReference type="NCBI Taxonomy" id="155976"/>
    <lineage>
        <taxon>Bacteria</taxon>
        <taxon>Bacillati</taxon>
        <taxon>Actinomycetota</taxon>
        <taxon>Actinomycetes</taxon>
        <taxon>Pseudonocardiales</taxon>
        <taxon>Pseudonocardiaceae</taxon>
        <taxon>Actinokineospora</taxon>
    </lineage>
</organism>
<dbReference type="InterPro" id="IPR007922">
    <property type="entry name" value="DciA-like"/>
</dbReference>
<evidence type="ECO:0000256" key="1">
    <source>
        <dbReference type="SAM" id="MobiDB-lite"/>
    </source>
</evidence>
<proteinExistence type="predicted"/>
<dbReference type="EMBL" id="PTIX01000006">
    <property type="protein sequence ID" value="PPK68105.1"/>
    <property type="molecule type" value="Genomic_DNA"/>
</dbReference>
<protein>
    <submittedName>
        <fullName evidence="2">Putative nucleic acid-binding Zn ribbon protein</fullName>
    </submittedName>
</protein>
<dbReference type="AlphaFoldDB" id="A0A2S6GS75"/>
<keyword evidence="3" id="KW-1185">Reference proteome</keyword>
<comment type="caution">
    <text evidence="2">The sequence shown here is derived from an EMBL/GenBank/DDBJ whole genome shotgun (WGS) entry which is preliminary data.</text>
</comment>
<gene>
    <name evidence="2" type="ORF">CLV40_106338</name>
</gene>
<name>A0A2S6GS75_9PSEU</name>
<dbReference type="PANTHER" id="PTHR36456">
    <property type="entry name" value="UPF0232 PROTEIN SCO3875"/>
    <property type="match status" value="1"/>
</dbReference>
<dbReference type="Pfam" id="PF05258">
    <property type="entry name" value="DciA"/>
    <property type="match status" value="1"/>
</dbReference>
<feature type="region of interest" description="Disordered" evidence="1">
    <location>
        <begin position="1"/>
        <end position="139"/>
    </location>
</feature>